<evidence type="ECO:0000313" key="4">
    <source>
        <dbReference type="EMBL" id="OGM02441.1"/>
    </source>
</evidence>
<dbReference type="InterPro" id="IPR006179">
    <property type="entry name" value="5_nucleotidase/apyrase"/>
</dbReference>
<dbReference type="EMBL" id="MGFH01000208">
    <property type="protein sequence ID" value="OGM02441.1"/>
    <property type="molecule type" value="Genomic_DNA"/>
</dbReference>
<dbReference type="GO" id="GO:0030288">
    <property type="term" value="C:outer membrane-bounded periplasmic space"/>
    <property type="evidence" value="ECO:0007669"/>
    <property type="project" value="TreeGrafter"/>
</dbReference>
<dbReference type="GO" id="GO:0000166">
    <property type="term" value="F:nucleotide binding"/>
    <property type="evidence" value="ECO:0007669"/>
    <property type="project" value="UniProtKB-KW"/>
</dbReference>
<keyword evidence="1" id="KW-0378">Hydrolase</keyword>
<dbReference type="STRING" id="1817813.A2008_13855"/>
<dbReference type="InterPro" id="IPR029052">
    <property type="entry name" value="Metallo-depent_PP-like"/>
</dbReference>
<keyword evidence="1" id="KW-0547">Nucleotide-binding</keyword>
<keyword evidence="2" id="KW-0472">Membrane</keyword>
<protein>
    <recommendedName>
        <fullName evidence="3">5'-Nucleotidase C-terminal domain-containing protein</fullName>
    </recommendedName>
</protein>
<organism evidence="4 5">
    <name type="scientific">Candidatus Wallbacteria bacterium GWC2_49_35</name>
    <dbReference type="NCBI Taxonomy" id="1817813"/>
    <lineage>
        <taxon>Bacteria</taxon>
        <taxon>Candidatus Walliibacteriota</taxon>
    </lineage>
</organism>
<sequence>MTNPRIFNIIITAMKKLLKSIFYFVFVMLFIISYSFIDIAKTTKVTFVVSGILQGNIVSYKASGEPYRGMMVGGMPFLISKISELRKKAQKNRSAFYLLDCGDDFPGTAHSYYSQCRAVVDTMNLMGVSAMLLGNREFDYGFEVLKARAAEANFPILAANVRNKKNGEPFGEFRDEAVFDVNNDGFKIAVLGITPPETLTDSTIKNVSEIAMKGETETIELFKKKAAESGADFTVALTQLDYEKDKALLDLLVKSGINMVVGLDFTNQMTGVRKAGETTLVALNGFAKGAQLTKIEILFDSETYKPFDFCAEVVPVVVNQVEPDGDCARVIADYLRKLDAIMNQVIGEAEVDLKRPFNEETNFGNLIADYMLRAASAEIALQNAGSFRADIDAGDVTVGDFYNALPFDNDIVLIEVPGHVLHDVIDTTCRRERGLLQIAGGAYSYDPNLAQSPDKTSSVITNFTIASREIELNRNYRVATNSFLSSGQGGYPQLKNCAIIECFDNLRETSMRFIREDKILRPVIEGRIIRTGVK</sequence>
<reference evidence="4 5" key="1">
    <citation type="journal article" date="2016" name="Nat. Commun.">
        <title>Thousands of microbial genomes shed light on interconnected biogeochemical processes in an aquifer system.</title>
        <authorList>
            <person name="Anantharaman K."/>
            <person name="Brown C.T."/>
            <person name="Hug L.A."/>
            <person name="Sharon I."/>
            <person name="Castelle C.J."/>
            <person name="Probst A.J."/>
            <person name="Thomas B.C."/>
            <person name="Singh A."/>
            <person name="Wilkins M.J."/>
            <person name="Karaoz U."/>
            <person name="Brodie E.L."/>
            <person name="Williams K.H."/>
            <person name="Hubbard S.S."/>
            <person name="Banfield J.F."/>
        </authorList>
    </citation>
    <scope>NUCLEOTIDE SEQUENCE [LARGE SCALE GENOMIC DNA]</scope>
</reference>
<evidence type="ECO:0000256" key="2">
    <source>
        <dbReference type="SAM" id="Phobius"/>
    </source>
</evidence>
<feature type="domain" description="5'-Nucleotidase C-terminal" evidence="3">
    <location>
        <begin position="345"/>
        <end position="495"/>
    </location>
</feature>
<accession>A0A1F7WI09</accession>
<dbReference type="SUPFAM" id="SSF56300">
    <property type="entry name" value="Metallo-dependent phosphatases"/>
    <property type="match status" value="1"/>
</dbReference>
<dbReference type="Pfam" id="PF02872">
    <property type="entry name" value="5_nucleotid_C"/>
    <property type="match status" value="1"/>
</dbReference>
<keyword evidence="2" id="KW-0812">Transmembrane</keyword>
<proteinExistence type="inferred from homology"/>
<name>A0A1F7WI09_9BACT</name>
<dbReference type="GO" id="GO:0009166">
    <property type="term" value="P:nucleotide catabolic process"/>
    <property type="evidence" value="ECO:0007669"/>
    <property type="project" value="InterPro"/>
</dbReference>
<dbReference type="SUPFAM" id="SSF55816">
    <property type="entry name" value="5'-nucleotidase (syn. UDP-sugar hydrolase), C-terminal domain"/>
    <property type="match status" value="1"/>
</dbReference>
<dbReference type="InterPro" id="IPR036907">
    <property type="entry name" value="5'-Nucleotdase_C_sf"/>
</dbReference>
<evidence type="ECO:0000259" key="3">
    <source>
        <dbReference type="Pfam" id="PF02872"/>
    </source>
</evidence>
<dbReference type="PANTHER" id="PTHR11575:SF24">
    <property type="entry name" value="5'-NUCLEOTIDASE"/>
    <property type="match status" value="1"/>
</dbReference>
<dbReference type="PRINTS" id="PR01607">
    <property type="entry name" value="APYRASEFAMLY"/>
</dbReference>
<feature type="transmembrane region" description="Helical" evidence="2">
    <location>
        <begin position="21"/>
        <end position="37"/>
    </location>
</feature>
<dbReference type="AlphaFoldDB" id="A0A1F7WI09"/>
<comment type="caution">
    <text evidence="4">The sequence shown here is derived from an EMBL/GenBank/DDBJ whole genome shotgun (WGS) entry which is preliminary data.</text>
</comment>
<evidence type="ECO:0000256" key="1">
    <source>
        <dbReference type="RuleBase" id="RU362119"/>
    </source>
</evidence>
<dbReference type="InterPro" id="IPR008334">
    <property type="entry name" value="5'-Nucleotdase_C"/>
</dbReference>
<keyword evidence="2" id="KW-1133">Transmembrane helix</keyword>
<dbReference type="PANTHER" id="PTHR11575">
    <property type="entry name" value="5'-NUCLEOTIDASE-RELATED"/>
    <property type="match status" value="1"/>
</dbReference>
<dbReference type="Proteomes" id="UP000178735">
    <property type="component" value="Unassembled WGS sequence"/>
</dbReference>
<comment type="similarity">
    <text evidence="1">Belongs to the 5'-nucleotidase family.</text>
</comment>
<dbReference type="Gene3D" id="3.60.21.10">
    <property type="match status" value="1"/>
</dbReference>
<evidence type="ECO:0000313" key="5">
    <source>
        <dbReference type="Proteomes" id="UP000178735"/>
    </source>
</evidence>
<gene>
    <name evidence="4" type="ORF">A2008_13855</name>
</gene>
<dbReference type="GO" id="GO:0016787">
    <property type="term" value="F:hydrolase activity"/>
    <property type="evidence" value="ECO:0007669"/>
    <property type="project" value="UniProtKB-KW"/>
</dbReference>
<dbReference type="Gene3D" id="3.90.780.10">
    <property type="entry name" value="5'-Nucleotidase, C-terminal domain"/>
    <property type="match status" value="1"/>
</dbReference>